<reference evidence="1 2" key="1">
    <citation type="submission" date="2020-05" db="EMBL/GenBank/DDBJ databases">
        <title>Horizontal transmission and recombination maintain forever young bacterial symbiont genomes.</title>
        <authorList>
            <person name="Russell S.L."/>
            <person name="Pepper-Tunick E."/>
            <person name="Svedberg J."/>
            <person name="Byrne A."/>
            <person name="Ruelas Castillo J."/>
            <person name="Vollmers C."/>
            <person name="Beinart R.A."/>
            <person name="Corbett-Detig R."/>
        </authorList>
    </citation>
    <scope>NUCLEOTIDE SEQUENCE [LARGE SCALE GENOMIC DNA]</scope>
    <source>
        <strain evidence="1">4727-3</strain>
    </source>
</reference>
<dbReference type="InterPro" id="IPR021253">
    <property type="entry name" value="ZrgA-like"/>
</dbReference>
<dbReference type="AlphaFoldDB" id="A0A7Z0MMR0"/>
<evidence type="ECO:0000313" key="2">
    <source>
        <dbReference type="Proteomes" id="UP000537890"/>
    </source>
</evidence>
<gene>
    <name evidence="1" type="ORF">H0A75_01575</name>
</gene>
<dbReference type="Pfam" id="PF10986">
    <property type="entry name" value="ZrgA"/>
    <property type="match status" value="1"/>
</dbReference>
<dbReference type="EMBL" id="JACCHS010000016">
    <property type="protein sequence ID" value="NYT46563.1"/>
    <property type="molecule type" value="Genomic_DNA"/>
</dbReference>
<dbReference type="Proteomes" id="UP000537890">
    <property type="component" value="Unassembled WGS sequence"/>
</dbReference>
<name>A0A7Z0MMR0_9GAMM</name>
<evidence type="ECO:0000313" key="1">
    <source>
        <dbReference type="EMBL" id="NYT46563.1"/>
    </source>
</evidence>
<protein>
    <submittedName>
        <fullName evidence="1">DUF2796 domain-containing protein</fullName>
    </submittedName>
</protein>
<proteinExistence type="predicted"/>
<accession>A0A7Z0MMR0</accession>
<sequence>MDYHYNCESIGKLSSMTVALFKAFSGLHQLRVMWVTETQQGAATLNAENNMIILR</sequence>
<comment type="caution">
    <text evidence="1">The sequence shown here is derived from an EMBL/GenBank/DDBJ whole genome shotgun (WGS) entry which is preliminary data.</text>
</comment>
<organism evidence="1 2">
    <name type="scientific">Candidatus Methanofishera endochildressiae</name>
    <dbReference type="NCBI Taxonomy" id="2738884"/>
    <lineage>
        <taxon>Bacteria</taxon>
        <taxon>Pseudomonadati</taxon>
        <taxon>Pseudomonadota</taxon>
        <taxon>Gammaproteobacteria</taxon>
        <taxon>Candidatus Methanofishera</taxon>
    </lineage>
</organism>